<dbReference type="AlphaFoldDB" id="A0A1S3D7I7"/>
<gene>
    <name evidence="4" type="primary">LOC103512959</name>
</gene>
<organism evidence="3 4">
    <name type="scientific">Diaphorina citri</name>
    <name type="common">Asian citrus psyllid</name>
    <dbReference type="NCBI Taxonomy" id="121845"/>
    <lineage>
        <taxon>Eukaryota</taxon>
        <taxon>Metazoa</taxon>
        <taxon>Ecdysozoa</taxon>
        <taxon>Arthropoda</taxon>
        <taxon>Hexapoda</taxon>
        <taxon>Insecta</taxon>
        <taxon>Pterygota</taxon>
        <taxon>Neoptera</taxon>
        <taxon>Paraneoptera</taxon>
        <taxon>Hemiptera</taxon>
        <taxon>Sternorrhyncha</taxon>
        <taxon>Psylloidea</taxon>
        <taxon>Psyllidae</taxon>
        <taxon>Diaphorininae</taxon>
        <taxon>Diaphorina</taxon>
    </lineage>
</organism>
<keyword evidence="3" id="KW-1185">Reference proteome</keyword>
<dbReference type="GeneID" id="103512959"/>
<feature type="compositionally biased region" description="Low complexity" evidence="1">
    <location>
        <begin position="160"/>
        <end position="181"/>
    </location>
</feature>
<accession>A0A1S3D7I7</accession>
<dbReference type="Proteomes" id="UP000079169">
    <property type="component" value="Unplaced"/>
</dbReference>
<name>A0A1S3D7I7_DIACI</name>
<feature type="region of interest" description="Disordered" evidence="1">
    <location>
        <begin position="88"/>
        <end position="112"/>
    </location>
</feature>
<evidence type="ECO:0000313" key="4">
    <source>
        <dbReference type="RefSeq" id="XP_008475982.2"/>
    </source>
</evidence>
<feature type="compositionally biased region" description="Polar residues" evidence="1">
    <location>
        <begin position="182"/>
        <end position="195"/>
    </location>
</feature>
<feature type="chain" id="PRO_5018178031" evidence="2">
    <location>
        <begin position="21"/>
        <end position="364"/>
    </location>
</feature>
<protein>
    <submittedName>
        <fullName evidence="4">Probable WRKY transcription factor protein 1</fullName>
    </submittedName>
</protein>
<keyword evidence="2" id="KW-0732">Signal</keyword>
<feature type="signal peptide" evidence="2">
    <location>
        <begin position="1"/>
        <end position="20"/>
    </location>
</feature>
<sequence>MDNRRLLVLSFLLLAGHTESEILSRLRQRRAIIYPTGTVMQFSVGLAIPAEVPNMNIATNMGVLLNVPMPDNATKLFPYIIHRPGNSTVAPTSTTSTPTTVSTAITPVTTPSTTTTSTVTIVLLAQSDSQTSTLNNTTPISFNQTSLPTAALMSFNDQISSDNDQLSSNNNQSSSNNNQSNKEGSPTRPTSAIMTSSNNNQPSFNNNQLSFNNNQSNNEESSTRPNTTVMTSNNKSSLNSTARHGSLDLTIDEDQEPVQDFGDQQNSIVNQGNSKAGINNPNVWLNQIPHEMGIQSMLLYHDHVYEYIEHFFHKPRYLQDANSAQRRLNRLVKNVHYLIRKCHRNLRDSEEMGRNCARMIADLT</sequence>
<feature type="region of interest" description="Disordered" evidence="1">
    <location>
        <begin position="160"/>
        <end position="242"/>
    </location>
</feature>
<proteinExistence type="predicted"/>
<dbReference type="PaxDb" id="121845-A0A1S3D7I7"/>
<evidence type="ECO:0000313" key="3">
    <source>
        <dbReference type="Proteomes" id="UP000079169"/>
    </source>
</evidence>
<evidence type="ECO:0000256" key="2">
    <source>
        <dbReference type="SAM" id="SignalP"/>
    </source>
</evidence>
<reference evidence="4" key="1">
    <citation type="submission" date="2025-08" db="UniProtKB">
        <authorList>
            <consortium name="RefSeq"/>
        </authorList>
    </citation>
    <scope>IDENTIFICATION</scope>
</reference>
<dbReference type="RefSeq" id="XP_008475982.2">
    <property type="nucleotide sequence ID" value="XM_008477760.2"/>
</dbReference>
<evidence type="ECO:0000256" key="1">
    <source>
        <dbReference type="SAM" id="MobiDB-lite"/>
    </source>
</evidence>
<feature type="compositionally biased region" description="Low complexity" evidence="1">
    <location>
        <begin position="196"/>
        <end position="220"/>
    </location>
</feature>
<feature type="compositionally biased region" description="Polar residues" evidence="1">
    <location>
        <begin position="223"/>
        <end position="242"/>
    </location>
</feature>
<dbReference type="KEGG" id="dci:103512959"/>